<dbReference type="InterPro" id="IPR023393">
    <property type="entry name" value="START-like_dom_sf"/>
</dbReference>
<dbReference type="GO" id="GO:0008270">
    <property type="term" value="F:zinc ion binding"/>
    <property type="evidence" value="ECO:0007669"/>
    <property type="project" value="UniProtKB-KW"/>
</dbReference>
<dbReference type="PROSITE" id="PS50178">
    <property type="entry name" value="ZF_FYVE"/>
    <property type="match status" value="1"/>
</dbReference>
<dbReference type="SMART" id="SM00064">
    <property type="entry name" value="FYVE"/>
    <property type="match status" value="1"/>
</dbReference>
<dbReference type="Pfam" id="PF01363">
    <property type="entry name" value="FYVE"/>
    <property type="match status" value="1"/>
</dbReference>
<dbReference type="Gene3D" id="3.30.40.10">
    <property type="entry name" value="Zinc/RING finger domain, C3HC4 (zinc finger)"/>
    <property type="match status" value="1"/>
</dbReference>
<reference evidence="8 10" key="1">
    <citation type="journal article" date="2018" name="J. Invertebr. Pathol.">
        <title>New genotyping method for the causative agent of crayfish plague (Aphanomyces astaci) based on whole genome data.</title>
        <authorList>
            <person name="Minardi D."/>
            <person name="Studholme D.J."/>
            <person name="van der Giezen M."/>
            <person name="Pretto T."/>
            <person name="Oidtmann B."/>
        </authorList>
    </citation>
    <scope>NUCLEOTIDE SEQUENCE [LARGE SCALE GENOMIC DNA]</scope>
    <source>
        <strain evidence="8 10">KB13</strain>
    </source>
</reference>
<dbReference type="Pfam" id="PF01852">
    <property type="entry name" value="START"/>
    <property type="match status" value="1"/>
</dbReference>
<evidence type="ECO:0008006" key="11">
    <source>
        <dbReference type="Google" id="ProtNLM"/>
    </source>
</evidence>
<keyword evidence="1" id="KW-0479">Metal-binding</keyword>
<evidence type="ECO:0000256" key="3">
    <source>
        <dbReference type="ARBA" id="ARBA00022833"/>
    </source>
</evidence>
<evidence type="ECO:0000313" key="10">
    <source>
        <dbReference type="Proteomes" id="UP000275652"/>
    </source>
</evidence>
<evidence type="ECO:0000313" key="8">
    <source>
        <dbReference type="EMBL" id="RLN99590.1"/>
    </source>
</evidence>
<dbReference type="GO" id="GO:0008289">
    <property type="term" value="F:lipid binding"/>
    <property type="evidence" value="ECO:0007669"/>
    <property type="project" value="InterPro"/>
</dbReference>
<dbReference type="Proteomes" id="UP000265427">
    <property type="component" value="Unassembled WGS sequence"/>
</dbReference>
<protein>
    <recommendedName>
        <fullName evidence="11">FYVE-type domain-containing protein</fullName>
    </recommendedName>
</protein>
<reference evidence="7 9" key="2">
    <citation type="submission" date="2018-08" db="EMBL/GenBank/DDBJ databases">
        <title>Aphanomyces genome sequencing and annotation.</title>
        <authorList>
            <person name="Minardi D."/>
            <person name="Oidtmann B."/>
            <person name="Van Der Giezen M."/>
            <person name="Studholme D.J."/>
        </authorList>
    </citation>
    <scope>NUCLEOTIDE SEQUENCE [LARGE SCALE GENOMIC DNA]</scope>
    <source>
        <strain evidence="7 9">Kv</strain>
    </source>
</reference>
<evidence type="ECO:0000256" key="4">
    <source>
        <dbReference type="PROSITE-ProRule" id="PRU00091"/>
    </source>
</evidence>
<accession>A0A397BHS4</accession>
<dbReference type="EMBL" id="QUSZ01003499">
    <property type="protein sequence ID" value="RHY18218.1"/>
    <property type="molecule type" value="Genomic_DNA"/>
</dbReference>
<dbReference type="Gene3D" id="3.30.530.20">
    <property type="match status" value="1"/>
</dbReference>
<keyword evidence="2 4" id="KW-0863">Zinc-finger</keyword>
<feature type="domain" description="FYVE-type" evidence="5">
    <location>
        <begin position="291"/>
        <end position="351"/>
    </location>
</feature>
<comment type="caution">
    <text evidence="7">The sequence shown here is derived from an EMBL/GenBank/DDBJ whole genome shotgun (WGS) entry which is preliminary data.</text>
</comment>
<gene>
    <name evidence="8" type="ORF">DYB28_014472</name>
    <name evidence="7" type="ORF">DYB36_009805</name>
</gene>
<dbReference type="VEuPathDB" id="FungiDB:H257_14748"/>
<dbReference type="PROSITE" id="PS50848">
    <property type="entry name" value="START"/>
    <property type="match status" value="1"/>
</dbReference>
<dbReference type="SUPFAM" id="SSF55961">
    <property type="entry name" value="Bet v1-like"/>
    <property type="match status" value="1"/>
</dbReference>
<dbReference type="InterPro" id="IPR017455">
    <property type="entry name" value="Znf_FYVE-rel"/>
</dbReference>
<evidence type="ECO:0000313" key="7">
    <source>
        <dbReference type="EMBL" id="RHY18218.1"/>
    </source>
</evidence>
<dbReference type="InterPro" id="IPR013083">
    <property type="entry name" value="Znf_RING/FYVE/PHD"/>
</dbReference>
<dbReference type="InterPro" id="IPR011011">
    <property type="entry name" value="Znf_FYVE_PHD"/>
</dbReference>
<dbReference type="SUPFAM" id="SSF57903">
    <property type="entry name" value="FYVE/PHD zinc finger"/>
    <property type="match status" value="1"/>
</dbReference>
<proteinExistence type="predicted"/>
<dbReference type="Proteomes" id="UP000275652">
    <property type="component" value="Unassembled WGS sequence"/>
</dbReference>
<evidence type="ECO:0000256" key="1">
    <source>
        <dbReference type="ARBA" id="ARBA00022723"/>
    </source>
</evidence>
<dbReference type="PANTHER" id="PTHR13510:SF44">
    <property type="entry name" value="RABENOSYN-5"/>
    <property type="match status" value="1"/>
</dbReference>
<dbReference type="InterPro" id="IPR000306">
    <property type="entry name" value="Znf_FYVE"/>
</dbReference>
<sequence length="419" mass="46639">MHLCCLHPLKSCPTTDTPFSAQKTVSSADAIMSSVLVPRSLFRCSPLADSETEYLLQLASQVPIQVIRRAQLDNGSIHWTLATDDADVVMYQGNDATNMANTWCTITEVQATLEEAAALFAGDTPVEYERNHKALASDVLDCYKLYTLNPDVGVYWSVLQSPAPALANPRDFCFLQSQGEFEHAGHRGFVVAKMSVTVSGCPDLQDSHGYVRGLLYPSGFVFTELGSRRPGYVQVTHVVQVDPLGKTKLPPWIYKRGMATRVKGLRQVGHQLRLNRLSQAAFRTPDQLVPKDTRTKCFLCQCAFRRVFVKKCRCRLCGEVMCHTCCKHWPLVVAGIPTTVRICSSCALKPNLHEYKARGNVMELLPSDDVHPLMEEGDEYYYHHHRHHRSLDEIGTIVGPIVLEASEFGDEDDGNSSGP</sequence>
<evidence type="ECO:0000259" key="5">
    <source>
        <dbReference type="PROSITE" id="PS50178"/>
    </source>
</evidence>
<name>A0A397BHS4_APHAT</name>
<evidence type="ECO:0000313" key="9">
    <source>
        <dbReference type="Proteomes" id="UP000265427"/>
    </source>
</evidence>
<feature type="domain" description="START" evidence="6">
    <location>
        <begin position="127"/>
        <end position="259"/>
    </location>
</feature>
<dbReference type="CDD" id="cd00177">
    <property type="entry name" value="START"/>
    <property type="match status" value="1"/>
</dbReference>
<evidence type="ECO:0000259" key="6">
    <source>
        <dbReference type="PROSITE" id="PS50848"/>
    </source>
</evidence>
<evidence type="ECO:0000256" key="2">
    <source>
        <dbReference type="ARBA" id="ARBA00022771"/>
    </source>
</evidence>
<keyword evidence="3" id="KW-0862">Zinc</keyword>
<dbReference type="InterPro" id="IPR002913">
    <property type="entry name" value="START_lipid-bd_dom"/>
</dbReference>
<dbReference type="AlphaFoldDB" id="A0A397BHS4"/>
<dbReference type="PANTHER" id="PTHR13510">
    <property type="entry name" value="FYVE-FINGER-CONTAINING RAB5 EFFECTOR PROTEIN RABENOSYN-5-RELATED"/>
    <property type="match status" value="1"/>
</dbReference>
<dbReference type="CDD" id="cd00065">
    <property type="entry name" value="FYVE_like_SF"/>
    <property type="match status" value="1"/>
</dbReference>
<organism evidence="7 9">
    <name type="scientific">Aphanomyces astaci</name>
    <name type="common">Crayfish plague agent</name>
    <dbReference type="NCBI Taxonomy" id="112090"/>
    <lineage>
        <taxon>Eukaryota</taxon>
        <taxon>Sar</taxon>
        <taxon>Stramenopiles</taxon>
        <taxon>Oomycota</taxon>
        <taxon>Saprolegniomycetes</taxon>
        <taxon>Saprolegniales</taxon>
        <taxon>Verrucalvaceae</taxon>
        <taxon>Aphanomyces</taxon>
    </lineage>
</organism>
<dbReference type="InterPro" id="IPR052727">
    <property type="entry name" value="Rab4/Rab5_effector"/>
</dbReference>
<dbReference type="EMBL" id="QUTI01048653">
    <property type="protein sequence ID" value="RLN99590.1"/>
    <property type="molecule type" value="Genomic_DNA"/>
</dbReference>